<evidence type="ECO:0000256" key="10">
    <source>
        <dbReference type="ARBA" id="ARBA00049248"/>
    </source>
</evidence>
<evidence type="ECO:0000256" key="1">
    <source>
        <dbReference type="ARBA" id="ARBA00001974"/>
    </source>
</evidence>
<dbReference type="AlphaFoldDB" id="A0A6G1G598"/>
<comment type="pathway">
    <text evidence="2">Siderophore biosynthesis.</text>
</comment>
<keyword evidence="8" id="KW-0560">Oxidoreductase</keyword>
<gene>
    <name evidence="11 13" type="ORF">P152DRAFT_395993</name>
</gene>
<evidence type="ECO:0000313" key="13">
    <source>
        <dbReference type="RefSeq" id="XP_033534701.1"/>
    </source>
</evidence>
<evidence type="ECO:0000256" key="2">
    <source>
        <dbReference type="ARBA" id="ARBA00004924"/>
    </source>
</evidence>
<dbReference type="PANTHER" id="PTHR42802:SF1">
    <property type="entry name" value="L-ORNITHINE N(5)-MONOOXYGENASE"/>
    <property type="match status" value="1"/>
</dbReference>
<dbReference type="GeneID" id="54416904"/>
<evidence type="ECO:0000313" key="11">
    <source>
        <dbReference type="EMBL" id="KAF1813070.1"/>
    </source>
</evidence>
<comment type="catalytic activity">
    <reaction evidence="9">
        <text>L-ornithine + NADPH + O2 = N(5)-hydroxy-L-ornithine + NADP(+) + H2O</text>
        <dbReference type="Rhea" id="RHEA:41508"/>
        <dbReference type="ChEBI" id="CHEBI:15377"/>
        <dbReference type="ChEBI" id="CHEBI:15379"/>
        <dbReference type="ChEBI" id="CHEBI:46911"/>
        <dbReference type="ChEBI" id="CHEBI:57783"/>
        <dbReference type="ChEBI" id="CHEBI:58349"/>
        <dbReference type="ChEBI" id="CHEBI:78275"/>
        <dbReference type="EC" id="1.14.13.196"/>
    </reaction>
</comment>
<keyword evidence="6" id="KW-0274">FAD</keyword>
<dbReference type="Proteomes" id="UP000504638">
    <property type="component" value="Unplaced"/>
</dbReference>
<comment type="cofactor">
    <cofactor evidence="1">
        <name>FAD</name>
        <dbReference type="ChEBI" id="CHEBI:57692"/>
    </cofactor>
</comment>
<sequence length="519" mass="57369">MSPSAISVPIVGEESLERSLNNGSYSLNGHSVNGAVQPPLKEAVSGTQKPQSFLESPNDDDLLDFICVGFGPASLSIAVALHDSLEEQFKVEGRSASPKVLFLEKQNQFRWHGGMLIEGAKMQISFLKDMATFRNPKSDFTFLNYLHQNDRLVQFANLSTFLPLRIEYDDYMRWCAQKFDHVVRYGQEVIQIAPEKQVSVANGPVQVFEVASRDLRTGTQTVHRARNVVIAVGGQPQIPAPFPNSNPRVIHSSQYAYMPAKLRQKGGTYNHIAVVGSGQSAAEIFEDIQSQHLDSKVSMIMRDSALRPSDDSPFVNEVFDPESTHAFFSQPPCGRAQTLARNHNTNYSVVRPGLIDRIYESLYAQRLVYGSDTNSWRTRILPSRQVLSAEPIHNGIKLRIAPEKSGSNGVDVQHADGTELDVDLLILATGYSRTLHRDLLSPCKSLLSSPDKESGKFPVRRNYSVAFEPGTVAEESSGIWLQGCCEQSHGLSDSLLSVLAVRGGEMVESMFGKKMEKLG</sequence>
<evidence type="ECO:0000256" key="7">
    <source>
        <dbReference type="ARBA" id="ARBA00022857"/>
    </source>
</evidence>
<dbReference type="OrthoDB" id="3519933at2759"/>
<dbReference type="RefSeq" id="XP_033534701.1">
    <property type="nucleotide sequence ID" value="XM_033676334.1"/>
</dbReference>
<proteinExistence type="inferred from homology"/>
<evidence type="ECO:0000256" key="4">
    <source>
        <dbReference type="ARBA" id="ARBA00012881"/>
    </source>
</evidence>
<evidence type="ECO:0000256" key="3">
    <source>
        <dbReference type="ARBA" id="ARBA00007588"/>
    </source>
</evidence>
<evidence type="ECO:0000256" key="8">
    <source>
        <dbReference type="ARBA" id="ARBA00023002"/>
    </source>
</evidence>
<dbReference type="SUPFAM" id="SSF51905">
    <property type="entry name" value="FAD/NAD(P)-binding domain"/>
    <property type="match status" value="2"/>
</dbReference>
<keyword evidence="7" id="KW-0521">NADP</keyword>
<keyword evidence="5" id="KW-0285">Flavoprotein</keyword>
<dbReference type="GO" id="GO:0006879">
    <property type="term" value="P:intracellular iron ion homeostasis"/>
    <property type="evidence" value="ECO:0007669"/>
    <property type="project" value="TreeGrafter"/>
</dbReference>
<dbReference type="InterPro" id="IPR036188">
    <property type="entry name" value="FAD/NAD-bd_sf"/>
</dbReference>
<dbReference type="PANTHER" id="PTHR42802">
    <property type="entry name" value="MONOOXYGENASE"/>
    <property type="match status" value="1"/>
</dbReference>
<evidence type="ECO:0000256" key="5">
    <source>
        <dbReference type="ARBA" id="ARBA00022630"/>
    </source>
</evidence>
<reference evidence="11 13" key="1">
    <citation type="submission" date="2020-01" db="EMBL/GenBank/DDBJ databases">
        <authorList>
            <consortium name="DOE Joint Genome Institute"/>
            <person name="Haridas S."/>
            <person name="Albert R."/>
            <person name="Binder M."/>
            <person name="Bloem J."/>
            <person name="Labutti K."/>
            <person name="Salamov A."/>
            <person name="Andreopoulos B."/>
            <person name="Baker S.E."/>
            <person name="Barry K."/>
            <person name="Bills G."/>
            <person name="Bluhm B.H."/>
            <person name="Cannon C."/>
            <person name="Castanera R."/>
            <person name="Culley D.E."/>
            <person name="Daum C."/>
            <person name="Ezra D."/>
            <person name="Gonzalez J.B."/>
            <person name="Henrissat B."/>
            <person name="Kuo A."/>
            <person name="Liang C."/>
            <person name="Lipzen A."/>
            <person name="Lutzoni F."/>
            <person name="Magnuson J."/>
            <person name="Mondo S."/>
            <person name="Nolan M."/>
            <person name="Ohm R."/>
            <person name="Pangilinan J."/>
            <person name="Park H.-J."/>
            <person name="Ramirez L."/>
            <person name="Alfaro M."/>
            <person name="Sun H."/>
            <person name="Tritt A."/>
            <person name="Yoshinaga Y."/>
            <person name="Zwiers L.-H."/>
            <person name="Turgeon B.G."/>
            <person name="Goodwin S.B."/>
            <person name="Spatafora J.W."/>
            <person name="Crous P.W."/>
            <person name="Grigoriev I.V."/>
        </authorList>
    </citation>
    <scope>NUCLEOTIDE SEQUENCE</scope>
    <source>
        <strain evidence="11 13">CBS 781.70</strain>
    </source>
</reference>
<name>A0A6G1G598_9PEZI</name>
<accession>A0A6G1G598</accession>
<dbReference type="GO" id="GO:0016491">
    <property type="term" value="F:oxidoreductase activity"/>
    <property type="evidence" value="ECO:0007669"/>
    <property type="project" value="UniProtKB-KW"/>
</dbReference>
<dbReference type="Pfam" id="PF13434">
    <property type="entry name" value="Lys_Orn_oxgnase"/>
    <property type="match status" value="1"/>
</dbReference>
<reference evidence="13" key="2">
    <citation type="submission" date="2020-04" db="EMBL/GenBank/DDBJ databases">
        <authorList>
            <consortium name="NCBI Genome Project"/>
        </authorList>
    </citation>
    <scope>NUCLEOTIDE SEQUENCE</scope>
    <source>
        <strain evidence="13">CBS 781.70</strain>
    </source>
</reference>
<evidence type="ECO:0000313" key="12">
    <source>
        <dbReference type="Proteomes" id="UP000504638"/>
    </source>
</evidence>
<dbReference type="EMBL" id="ML975156">
    <property type="protein sequence ID" value="KAF1813070.1"/>
    <property type="molecule type" value="Genomic_DNA"/>
</dbReference>
<comment type="catalytic activity">
    <reaction evidence="10">
        <text>L-ornithine + NADH + O2 = N(5)-hydroxy-L-ornithine + NAD(+) + H2O</text>
        <dbReference type="Rhea" id="RHEA:41512"/>
        <dbReference type="ChEBI" id="CHEBI:15377"/>
        <dbReference type="ChEBI" id="CHEBI:15379"/>
        <dbReference type="ChEBI" id="CHEBI:46911"/>
        <dbReference type="ChEBI" id="CHEBI:57540"/>
        <dbReference type="ChEBI" id="CHEBI:57945"/>
        <dbReference type="ChEBI" id="CHEBI:78275"/>
        <dbReference type="EC" id="1.14.13.196"/>
    </reaction>
</comment>
<dbReference type="Gene3D" id="3.50.50.60">
    <property type="entry name" value="FAD/NAD(P)-binding domain"/>
    <property type="match status" value="1"/>
</dbReference>
<organism evidence="11">
    <name type="scientific">Eremomyces bilateralis CBS 781.70</name>
    <dbReference type="NCBI Taxonomy" id="1392243"/>
    <lineage>
        <taxon>Eukaryota</taxon>
        <taxon>Fungi</taxon>
        <taxon>Dikarya</taxon>
        <taxon>Ascomycota</taxon>
        <taxon>Pezizomycotina</taxon>
        <taxon>Dothideomycetes</taxon>
        <taxon>Dothideomycetes incertae sedis</taxon>
        <taxon>Eremomycetales</taxon>
        <taxon>Eremomycetaceae</taxon>
        <taxon>Eremomyces</taxon>
    </lineage>
</organism>
<evidence type="ECO:0000256" key="6">
    <source>
        <dbReference type="ARBA" id="ARBA00022827"/>
    </source>
</evidence>
<dbReference type="InterPro" id="IPR025700">
    <property type="entry name" value="Lys/Orn_oxygenase"/>
</dbReference>
<comment type="similarity">
    <text evidence="3">Belongs to the lysine N(6)-hydroxylase/L-ornithine N(5)-oxygenase family.</text>
</comment>
<evidence type="ECO:0000256" key="9">
    <source>
        <dbReference type="ARBA" id="ARBA00047598"/>
    </source>
</evidence>
<keyword evidence="12" id="KW-1185">Reference proteome</keyword>
<protein>
    <recommendedName>
        <fullName evidence="4">L-ornithine N(5)-monooxygenase [NAD(P)H]</fullName>
        <ecNumber evidence="4">1.14.13.196</ecNumber>
    </recommendedName>
</protein>
<reference evidence="13" key="3">
    <citation type="submission" date="2025-04" db="UniProtKB">
        <authorList>
            <consortium name="RefSeq"/>
        </authorList>
    </citation>
    <scope>IDENTIFICATION</scope>
    <source>
        <strain evidence="13">CBS 781.70</strain>
    </source>
</reference>
<dbReference type="EC" id="1.14.13.196" evidence="4"/>